<protein>
    <submittedName>
        <fullName evidence="2">Uncharacterized protein</fullName>
    </submittedName>
</protein>
<feature type="compositionally biased region" description="Low complexity" evidence="1">
    <location>
        <begin position="118"/>
        <end position="140"/>
    </location>
</feature>
<evidence type="ECO:0000313" key="3">
    <source>
        <dbReference type="EMBL" id="CAF1532826.1"/>
    </source>
</evidence>
<feature type="region of interest" description="Disordered" evidence="1">
    <location>
        <begin position="1"/>
        <end position="163"/>
    </location>
</feature>
<feature type="compositionally biased region" description="Polar residues" evidence="1">
    <location>
        <begin position="99"/>
        <end position="114"/>
    </location>
</feature>
<gene>
    <name evidence="3" type="ORF">EDS130_LOCUS44710</name>
    <name evidence="2" type="ORF">XAT740_LOCUS34228</name>
</gene>
<dbReference type="Proteomes" id="UP000663852">
    <property type="component" value="Unassembled WGS sequence"/>
</dbReference>
<sequence>MKRMISSTQNNRDVPASQSKRIRGDITIRQDAHSFDTVDNHHGIKSQKKPSKNDSQYAKKNLTSGESDRENDYNITTSTPTPTASTISFPSSSSSSSSKGLSAVTNQKGTTERNAIQPLKLSDKPSSSLHSRTSSSRTTLPKGNTKTNSANLKSTDSTDRNVEYSNSQVVQAFTLTNNNSTTNKQRSNLSSAFNCSATSHRSSSSLSRHDLNSSRSIDFPTNSLIEGSMEYRELKRLHAQEKNLVEKWRKDYQVLKTQLNYVTSNSIPRPTVAVVEWLEELFNLMKDNKAFSGDGRTLDDIGTEIGLDPADLVTVQARTPQKSALKIFRLLYPTIGSRAACGSILRISKEELENIYTYVRMLHPNLTFHMSDMKNAIGTSIRSARSKLRRSGQYHQQHLDMMGNDENVDPDERNETIDDVSNDDNNEDDDVEEEESDGENGNDSGVGHVAIDDYIDEAADDE</sequence>
<feature type="compositionally biased region" description="Acidic residues" evidence="1">
    <location>
        <begin position="453"/>
        <end position="462"/>
    </location>
</feature>
<feature type="compositionally biased region" description="Polar residues" evidence="1">
    <location>
        <begin position="53"/>
        <end position="65"/>
    </location>
</feature>
<dbReference type="OrthoDB" id="10058400at2759"/>
<keyword evidence="4" id="KW-1185">Reference proteome</keyword>
<comment type="caution">
    <text evidence="2">The sequence shown here is derived from an EMBL/GenBank/DDBJ whole genome shotgun (WGS) entry which is preliminary data.</text>
</comment>
<name>A0A815L7V5_ADIRI</name>
<feature type="compositionally biased region" description="Polar residues" evidence="1">
    <location>
        <begin position="1"/>
        <end position="19"/>
    </location>
</feature>
<feature type="compositionally biased region" description="Acidic residues" evidence="1">
    <location>
        <begin position="417"/>
        <end position="440"/>
    </location>
</feature>
<reference evidence="2" key="1">
    <citation type="submission" date="2021-02" db="EMBL/GenBank/DDBJ databases">
        <authorList>
            <person name="Nowell W R."/>
        </authorList>
    </citation>
    <scope>NUCLEOTIDE SEQUENCE</scope>
</reference>
<dbReference type="AlphaFoldDB" id="A0A815L7V5"/>
<evidence type="ECO:0000313" key="2">
    <source>
        <dbReference type="EMBL" id="CAF1402576.1"/>
    </source>
</evidence>
<organism evidence="2 4">
    <name type="scientific">Adineta ricciae</name>
    <name type="common">Rotifer</name>
    <dbReference type="NCBI Taxonomy" id="249248"/>
    <lineage>
        <taxon>Eukaryota</taxon>
        <taxon>Metazoa</taxon>
        <taxon>Spiralia</taxon>
        <taxon>Gnathifera</taxon>
        <taxon>Rotifera</taxon>
        <taxon>Eurotatoria</taxon>
        <taxon>Bdelloidea</taxon>
        <taxon>Adinetida</taxon>
        <taxon>Adinetidae</taxon>
        <taxon>Adineta</taxon>
    </lineage>
</organism>
<evidence type="ECO:0000313" key="4">
    <source>
        <dbReference type="Proteomes" id="UP000663828"/>
    </source>
</evidence>
<dbReference type="Proteomes" id="UP000663828">
    <property type="component" value="Unassembled WGS sequence"/>
</dbReference>
<dbReference type="EMBL" id="CAJNOJ010000907">
    <property type="protein sequence ID" value="CAF1532826.1"/>
    <property type="molecule type" value="Genomic_DNA"/>
</dbReference>
<evidence type="ECO:0000256" key="1">
    <source>
        <dbReference type="SAM" id="MobiDB-lite"/>
    </source>
</evidence>
<feature type="compositionally biased region" description="Low complexity" evidence="1">
    <location>
        <begin position="76"/>
        <end position="98"/>
    </location>
</feature>
<feature type="compositionally biased region" description="Polar residues" evidence="1">
    <location>
        <begin position="141"/>
        <end position="155"/>
    </location>
</feature>
<feature type="compositionally biased region" description="Basic and acidic residues" evidence="1">
    <location>
        <begin position="22"/>
        <end position="42"/>
    </location>
</feature>
<dbReference type="EMBL" id="CAJNOR010003327">
    <property type="protein sequence ID" value="CAF1402576.1"/>
    <property type="molecule type" value="Genomic_DNA"/>
</dbReference>
<proteinExistence type="predicted"/>
<accession>A0A815L7V5</accession>
<feature type="region of interest" description="Disordered" evidence="1">
    <location>
        <begin position="390"/>
        <end position="462"/>
    </location>
</feature>